<evidence type="ECO:0000256" key="7">
    <source>
        <dbReference type="ARBA" id="ARBA00022958"/>
    </source>
</evidence>
<comment type="caution">
    <text evidence="12">The sequence shown here is derived from an EMBL/GenBank/DDBJ whole genome shotgun (WGS) entry which is preliminary data.</text>
</comment>
<evidence type="ECO:0000256" key="3">
    <source>
        <dbReference type="ARBA" id="ARBA00022538"/>
    </source>
</evidence>
<dbReference type="Proteomes" id="UP000297641">
    <property type="component" value="Unassembled WGS sequence"/>
</dbReference>
<evidence type="ECO:0000256" key="10">
    <source>
        <dbReference type="ARBA" id="ARBA00023136"/>
    </source>
</evidence>
<keyword evidence="3" id="KW-0633">Potassium transport</keyword>
<dbReference type="GO" id="GO:0008556">
    <property type="term" value="F:P-type potassium transmembrane transporter activity"/>
    <property type="evidence" value="ECO:0007669"/>
    <property type="project" value="InterPro"/>
</dbReference>
<dbReference type="AlphaFoldDB" id="A0A7I0HNI9"/>
<keyword evidence="5" id="KW-0547">Nucleotide-binding</keyword>
<dbReference type="Pfam" id="PF02669">
    <property type="entry name" value="KdpC"/>
    <property type="match status" value="1"/>
</dbReference>
<keyword evidence="7" id="KW-0630">Potassium</keyword>
<reference evidence="12 13" key="1">
    <citation type="journal article" date="2019" name="PLoS Negl. Trop. Dis.">
        <title>Revisiting the worldwide diversity of Leptospira species in the environment.</title>
        <authorList>
            <person name="Vincent A.T."/>
            <person name="Schiettekatte O."/>
            <person name="Bourhy P."/>
            <person name="Veyrier F.J."/>
            <person name="Picardeau M."/>
        </authorList>
    </citation>
    <scope>NUCLEOTIDE SEQUENCE [LARGE SCALE GENOMIC DNA]</scope>
    <source>
        <strain evidence="12 13">201800273</strain>
    </source>
</reference>
<dbReference type="PANTHER" id="PTHR30042">
    <property type="entry name" value="POTASSIUM-TRANSPORTING ATPASE C CHAIN"/>
    <property type="match status" value="1"/>
</dbReference>
<dbReference type="PANTHER" id="PTHR30042:SF2">
    <property type="entry name" value="POTASSIUM-TRANSPORTING ATPASE KDPC SUBUNIT"/>
    <property type="match status" value="1"/>
</dbReference>
<evidence type="ECO:0000256" key="2">
    <source>
        <dbReference type="ARBA" id="ARBA00022475"/>
    </source>
</evidence>
<keyword evidence="1" id="KW-0813">Transport</keyword>
<keyword evidence="2" id="KW-1003">Cell membrane</keyword>
<gene>
    <name evidence="12" type="ORF">EHQ43_16215</name>
</gene>
<proteinExistence type="predicted"/>
<evidence type="ECO:0000256" key="11">
    <source>
        <dbReference type="SAM" id="Phobius"/>
    </source>
</evidence>
<evidence type="ECO:0000256" key="8">
    <source>
        <dbReference type="ARBA" id="ARBA00022989"/>
    </source>
</evidence>
<dbReference type="InterPro" id="IPR003820">
    <property type="entry name" value="KdpC"/>
</dbReference>
<organism evidence="12 13">
    <name type="scientific">Leptospira bouyouniensis</name>
    <dbReference type="NCBI Taxonomy" id="2484911"/>
    <lineage>
        <taxon>Bacteria</taxon>
        <taxon>Pseudomonadati</taxon>
        <taxon>Spirochaetota</taxon>
        <taxon>Spirochaetia</taxon>
        <taxon>Leptospirales</taxon>
        <taxon>Leptospiraceae</taxon>
        <taxon>Leptospira</taxon>
    </lineage>
</organism>
<keyword evidence="8 11" id="KW-1133">Transmembrane helix</keyword>
<name>A0A7I0HNI9_9LEPT</name>
<evidence type="ECO:0000256" key="6">
    <source>
        <dbReference type="ARBA" id="ARBA00022840"/>
    </source>
</evidence>
<feature type="transmembrane region" description="Helical" evidence="11">
    <location>
        <begin position="12"/>
        <end position="35"/>
    </location>
</feature>
<dbReference type="GO" id="GO:0005524">
    <property type="term" value="F:ATP binding"/>
    <property type="evidence" value="ECO:0007669"/>
    <property type="project" value="UniProtKB-KW"/>
</dbReference>
<dbReference type="EMBL" id="RQFT01000012">
    <property type="protein sequence ID" value="TGL03319.1"/>
    <property type="molecule type" value="Genomic_DNA"/>
</dbReference>
<evidence type="ECO:0000256" key="5">
    <source>
        <dbReference type="ARBA" id="ARBA00022741"/>
    </source>
</evidence>
<evidence type="ECO:0000256" key="9">
    <source>
        <dbReference type="ARBA" id="ARBA00023065"/>
    </source>
</evidence>
<dbReference type="PIRSF" id="PIRSF001296">
    <property type="entry name" value="K_ATPase_KdpC"/>
    <property type="match status" value="1"/>
</dbReference>
<accession>A0A7I0HNI9</accession>
<evidence type="ECO:0000313" key="13">
    <source>
        <dbReference type="Proteomes" id="UP000297641"/>
    </source>
</evidence>
<keyword evidence="9" id="KW-0406">Ion transport</keyword>
<dbReference type="GO" id="GO:0016020">
    <property type="term" value="C:membrane"/>
    <property type="evidence" value="ECO:0007669"/>
    <property type="project" value="InterPro"/>
</dbReference>
<evidence type="ECO:0000313" key="12">
    <source>
        <dbReference type="EMBL" id="TGL03319.1"/>
    </source>
</evidence>
<keyword evidence="10 11" id="KW-0472">Membrane</keyword>
<keyword evidence="4 11" id="KW-0812">Transmembrane</keyword>
<protein>
    <submittedName>
        <fullName evidence="12">Potassium-transporting ATPase subunit C</fullName>
    </submittedName>
</protein>
<sequence>MNSKNIANDWEVSIRFLFISILVLGFMYPLIITLLSQSLGTHLANGSLIYQDKQVIGSSLLAKNEERTDLFLYRPSANQYDTIPSSASNLGPSSMELKKQVEERKKVLISAGIRPEHCQELLYTSGSGLDPHITSECAREQGKVLSFITKIPIETIDGMIDQFVEKSYFGFIGRERVNVTKLNIAWKQFTHE</sequence>
<evidence type="ECO:0000256" key="4">
    <source>
        <dbReference type="ARBA" id="ARBA00022692"/>
    </source>
</evidence>
<keyword evidence="6" id="KW-0067">ATP-binding</keyword>
<dbReference type="RefSeq" id="WP_135771731.1">
    <property type="nucleotide sequence ID" value="NZ_RQFT01000012.1"/>
</dbReference>
<evidence type="ECO:0000256" key="1">
    <source>
        <dbReference type="ARBA" id="ARBA00022448"/>
    </source>
</evidence>